<keyword evidence="3" id="KW-1185">Reference proteome</keyword>
<dbReference type="EMBL" id="VTWS01000011">
    <property type="protein sequence ID" value="KAA9346320.1"/>
    <property type="molecule type" value="Genomic_DNA"/>
</dbReference>
<organism evidence="2 3">
    <name type="scientific">Larkinella humicola</name>
    <dbReference type="NCBI Taxonomy" id="2607654"/>
    <lineage>
        <taxon>Bacteria</taxon>
        <taxon>Pseudomonadati</taxon>
        <taxon>Bacteroidota</taxon>
        <taxon>Cytophagia</taxon>
        <taxon>Cytophagales</taxon>
        <taxon>Spirosomataceae</taxon>
        <taxon>Larkinella</taxon>
    </lineage>
</organism>
<dbReference type="RefSeq" id="WP_150881314.1">
    <property type="nucleotide sequence ID" value="NZ_VTWS01000011.1"/>
</dbReference>
<keyword evidence="1" id="KW-1133">Transmembrane helix</keyword>
<gene>
    <name evidence="2" type="ORF">F0P93_29065</name>
</gene>
<evidence type="ECO:0000313" key="3">
    <source>
        <dbReference type="Proteomes" id="UP000326344"/>
    </source>
</evidence>
<accession>A0A5N1J6I7</accession>
<reference evidence="2 3" key="1">
    <citation type="submission" date="2019-09" db="EMBL/GenBank/DDBJ databases">
        <title>Genome Sequence of Larkinella sp MA1.</title>
        <authorList>
            <person name="Srinivasan S."/>
        </authorList>
    </citation>
    <scope>NUCLEOTIDE SEQUENCE [LARGE SCALE GENOMIC DNA]</scope>
    <source>
        <strain evidence="2 3">MA1</strain>
    </source>
</reference>
<evidence type="ECO:0000256" key="1">
    <source>
        <dbReference type="SAM" id="Phobius"/>
    </source>
</evidence>
<keyword evidence="1" id="KW-0812">Transmembrane</keyword>
<comment type="caution">
    <text evidence="2">The sequence shown here is derived from an EMBL/GenBank/DDBJ whole genome shotgun (WGS) entry which is preliminary data.</text>
</comment>
<protein>
    <submittedName>
        <fullName evidence="2">Uncharacterized protein</fullName>
    </submittedName>
</protein>
<dbReference type="Proteomes" id="UP000326344">
    <property type="component" value="Unassembled WGS sequence"/>
</dbReference>
<evidence type="ECO:0000313" key="2">
    <source>
        <dbReference type="EMBL" id="KAA9346320.1"/>
    </source>
</evidence>
<feature type="transmembrane region" description="Helical" evidence="1">
    <location>
        <begin position="138"/>
        <end position="161"/>
    </location>
</feature>
<keyword evidence="1" id="KW-0472">Membrane</keyword>
<proteinExistence type="predicted"/>
<dbReference type="AlphaFoldDB" id="A0A5N1J6I7"/>
<feature type="transmembrane region" description="Helical" evidence="1">
    <location>
        <begin position="49"/>
        <end position="67"/>
    </location>
</feature>
<name>A0A5N1J6I7_9BACT</name>
<feature type="transmembrane region" description="Helical" evidence="1">
    <location>
        <begin position="7"/>
        <end position="29"/>
    </location>
</feature>
<feature type="transmembrane region" description="Helical" evidence="1">
    <location>
        <begin position="97"/>
        <end position="118"/>
    </location>
</feature>
<sequence>MVLMLNLAEIISTAFISLVGILLFSFVIISVELRRVYNKYEKAKTNNELHIIHAPIYNFFINIIAFWKKGTPKTIRKILNDLDNVKNDNISHPRVMFALYSIVDLIFFLTTARIIFYFDHHLLHKYDKDPFYTLVEHIDAAGILNGILGVGIACIIALIIYKDDLTEREKLKNVTTDLQDKVQYLLTNYTALRLVNTFDGRLESFEHILKIQQDNIKTNEFYMMNYSADFGYLRCNNLDILLSSIKEEKDFASEMFGAHENYKKEIIDLRQKLIELCRKNPNSTNISFLDTSSENSQEGKSRYHRYLSRVFDYATIIPWKRIKNIQTRKELDTLLINDQVTNRMVTYIYFELSSEMQNISKKIVKERFIKFLIQKNNENIEEFNRIPGFSVDRIDRIPFQFIVSKPKIGPGSVKNQSCLITFSNIDAIGENSGVYAFQSSDSDVINNLAAIYNTYKNQQLTRNNSEEFTNWITFIKLFDLNEDSEVYTVLKFKPIDEKEIELHHGVALSDLLAFSEIEKLFLNFHDKLAIEQMPLLKYHSRKDESGRITSNDFGLFSFRRAIYFAIGLFGSAKSESTLAEYICNNFSNGIINLQRKPLEGNEAEKNTLIIKNLGTFESIWKFNKPEDIGMIAKLQVHINGGNSTFFILGGLNHYGTEKIANYLRDNWLSIAKETEGKPFVKTYKITGNLIEKNGFTFL</sequence>